<proteinExistence type="predicted"/>
<feature type="transmembrane region" description="Helical" evidence="7">
    <location>
        <begin position="285"/>
        <end position="305"/>
    </location>
</feature>
<feature type="transmembrane region" description="Helical" evidence="7">
    <location>
        <begin position="336"/>
        <end position="354"/>
    </location>
</feature>
<dbReference type="GO" id="GO:0022857">
    <property type="term" value="F:transmembrane transporter activity"/>
    <property type="evidence" value="ECO:0007669"/>
    <property type="project" value="InterPro"/>
</dbReference>
<dbReference type="InterPro" id="IPR050171">
    <property type="entry name" value="MFS_Transporters"/>
</dbReference>
<keyword evidence="5 7" id="KW-1133">Transmembrane helix</keyword>
<feature type="transmembrane region" description="Helical" evidence="7">
    <location>
        <begin position="375"/>
        <end position="398"/>
    </location>
</feature>
<dbReference type="CDD" id="cd17472">
    <property type="entry name" value="MFS_YajR_like"/>
    <property type="match status" value="1"/>
</dbReference>
<feature type="transmembrane region" description="Helical" evidence="7">
    <location>
        <begin position="177"/>
        <end position="199"/>
    </location>
</feature>
<keyword evidence="10" id="KW-1185">Reference proteome</keyword>
<dbReference type="InterPro" id="IPR001958">
    <property type="entry name" value="Tet-R_TetA/multi-R_MdtG-like"/>
</dbReference>
<feature type="transmembrane region" description="Helical" evidence="7">
    <location>
        <begin position="89"/>
        <end position="108"/>
    </location>
</feature>
<evidence type="ECO:0000313" key="9">
    <source>
        <dbReference type="EMBL" id="SDV48192.1"/>
    </source>
</evidence>
<evidence type="ECO:0000259" key="8">
    <source>
        <dbReference type="PROSITE" id="PS50850"/>
    </source>
</evidence>
<dbReference type="AlphaFoldDB" id="A0A1H2PPG4"/>
<evidence type="ECO:0000313" key="10">
    <source>
        <dbReference type="Proteomes" id="UP000243719"/>
    </source>
</evidence>
<organism evidence="9 10">
    <name type="scientific">Chitinasiproducens palmae</name>
    <dbReference type="NCBI Taxonomy" id="1770053"/>
    <lineage>
        <taxon>Bacteria</taxon>
        <taxon>Pseudomonadati</taxon>
        <taxon>Pseudomonadota</taxon>
        <taxon>Betaproteobacteria</taxon>
        <taxon>Burkholderiales</taxon>
        <taxon>Burkholderiaceae</taxon>
        <taxon>Chitinasiproducens</taxon>
    </lineage>
</organism>
<gene>
    <name evidence="9" type="ORF">SAMN05216551_104239</name>
</gene>
<feature type="transmembrane region" description="Helical" evidence="7">
    <location>
        <begin position="120"/>
        <end position="138"/>
    </location>
</feature>
<feature type="transmembrane region" description="Helical" evidence="7">
    <location>
        <begin position="15"/>
        <end position="33"/>
    </location>
</feature>
<evidence type="ECO:0000256" key="1">
    <source>
        <dbReference type="ARBA" id="ARBA00004651"/>
    </source>
</evidence>
<feature type="transmembrane region" description="Helical" evidence="7">
    <location>
        <begin position="54"/>
        <end position="77"/>
    </location>
</feature>
<feature type="domain" description="Major facilitator superfamily (MFS) profile" evidence="8">
    <location>
        <begin position="52"/>
        <end position="428"/>
    </location>
</feature>
<evidence type="ECO:0000256" key="4">
    <source>
        <dbReference type="ARBA" id="ARBA00022692"/>
    </source>
</evidence>
<dbReference type="PRINTS" id="PR01035">
    <property type="entry name" value="TCRTETA"/>
</dbReference>
<keyword evidence="3" id="KW-1003">Cell membrane</keyword>
<feature type="transmembrane region" description="Helical" evidence="7">
    <location>
        <begin position="404"/>
        <end position="423"/>
    </location>
</feature>
<keyword evidence="4 7" id="KW-0812">Transmembrane</keyword>
<dbReference type="Gene3D" id="1.20.1250.20">
    <property type="entry name" value="MFS general substrate transporter like domains"/>
    <property type="match status" value="1"/>
</dbReference>
<evidence type="ECO:0000256" key="5">
    <source>
        <dbReference type="ARBA" id="ARBA00022989"/>
    </source>
</evidence>
<feature type="transmembrane region" description="Helical" evidence="7">
    <location>
        <begin position="205"/>
        <end position="227"/>
    </location>
</feature>
<accession>A0A1H2PPG4</accession>
<dbReference type="InterPro" id="IPR020846">
    <property type="entry name" value="MFS_dom"/>
</dbReference>
<dbReference type="STRING" id="1770053.SAMN05216551_104239"/>
<keyword evidence="2" id="KW-0813">Transport</keyword>
<reference evidence="10" key="1">
    <citation type="submission" date="2016-09" db="EMBL/GenBank/DDBJ databases">
        <authorList>
            <person name="Varghese N."/>
            <person name="Submissions S."/>
        </authorList>
    </citation>
    <scope>NUCLEOTIDE SEQUENCE [LARGE SCALE GENOMIC DNA]</scope>
    <source>
        <strain evidence="10">JS23</strain>
    </source>
</reference>
<feature type="transmembrane region" description="Helical" evidence="7">
    <location>
        <begin position="144"/>
        <end position="165"/>
    </location>
</feature>
<protein>
    <submittedName>
        <fullName evidence="9">Predicted arabinose efflux permease, MFS family</fullName>
    </submittedName>
</protein>
<dbReference type="GO" id="GO:0005886">
    <property type="term" value="C:plasma membrane"/>
    <property type="evidence" value="ECO:0007669"/>
    <property type="project" value="UniProtKB-SubCell"/>
</dbReference>
<evidence type="ECO:0000256" key="6">
    <source>
        <dbReference type="ARBA" id="ARBA00023136"/>
    </source>
</evidence>
<dbReference type="PANTHER" id="PTHR23517:SF2">
    <property type="entry name" value="MULTIDRUG RESISTANCE PROTEIN MDTH"/>
    <property type="match status" value="1"/>
</dbReference>
<keyword evidence="6 7" id="KW-0472">Membrane</keyword>
<dbReference type="SUPFAM" id="SSF103473">
    <property type="entry name" value="MFS general substrate transporter"/>
    <property type="match status" value="1"/>
</dbReference>
<sequence length="430" mass="44715">MTNACRLCFARLPRAAVPAPAVAGAFAFVLPLVSMSNPSVSPSRMSPLELRATASLAAIFALRMLGLFMVMPVFSIYAKSVPGGDNATIVGLAIGIYGLTQSLLYIPYGWASDRLGRKPVIVAGLLVFALGSAIAALAPNMTWIVIGRAVQGAGAISSAITAFVADLTDERNRTKAMAMIGGSIGIAFGVAIIAAPIVFRLIGMSGLFAAIGVLAVLAIVVVLWVVPEAPTPPVHVRAPFGEVLRNPELLRLNLGVFVLHATQTALFVVLPHRLEEAGLPVAEHWHIYLPVMALSFVLMVPAIIAAEKHGRMKAVMLTGIAAVLIGQLCFAEIPSTLVAIGLALLVYFTGFNILEASQPSMVSKLSPGARKGAAMGVYNTTQALGLFAGGALGGLLARHNGGDAVFFGAAALAAVWLLVAAGMRSPARRR</sequence>
<dbReference type="PROSITE" id="PS50850">
    <property type="entry name" value="MFS"/>
    <property type="match status" value="1"/>
</dbReference>
<feature type="transmembrane region" description="Helical" evidence="7">
    <location>
        <begin position="312"/>
        <end position="330"/>
    </location>
</feature>
<dbReference type="EMBL" id="FNLO01000004">
    <property type="protein sequence ID" value="SDV48192.1"/>
    <property type="molecule type" value="Genomic_DNA"/>
</dbReference>
<comment type="subcellular location">
    <subcellularLocation>
        <location evidence="1">Cell membrane</location>
        <topology evidence="1">Multi-pass membrane protein</topology>
    </subcellularLocation>
</comment>
<evidence type="ECO:0000256" key="7">
    <source>
        <dbReference type="SAM" id="Phobius"/>
    </source>
</evidence>
<dbReference type="Pfam" id="PF07690">
    <property type="entry name" value="MFS_1"/>
    <property type="match status" value="1"/>
</dbReference>
<dbReference type="InterPro" id="IPR036259">
    <property type="entry name" value="MFS_trans_sf"/>
</dbReference>
<evidence type="ECO:0000256" key="3">
    <source>
        <dbReference type="ARBA" id="ARBA00022475"/>
    </source>
</evidence>
<dbReference type="PANTHER" id="PTHR23517">
    <property type="entry name" value="RESISTANCE PROTEIN MDTM, PUTATIVE-RELATED-RELATED"/>
    <property type="match status" value="1"/>
</dbReference>
<dbReference type="Proteomes" id="UP000243719">
    <property type="component" value="Unassembled WGS sequence"/>
</dbReference>
<dbReference type="InterPro" id="IPR011701">
    <property type="entry name" value="MFS"/>
</dbReference>
<evidence type="ECO:0000256" key="2">
    <source>
        <dbReference type="ARBA" id="ARBA00022448"/>
    </source>
</evidence>
<name>A0A1H2PPG4_9BURK</name>